<evidence type="ECO:0000313" key="3">
    <source>
        <dbReference type="Proteomes" id="UP001589590"/>
    </source>
</evidence>
<gene>
    <name evidence="2" type="ORF">ACFFU1_16620</name>
</gene>
<evidence type="ECO:0000313" key="2">
    <source>
        <dbReference type="EMBL" id="MFB9106534.1"/>
    </source>
</evidence>
<protein>
    <recommendedName>
        <fullName evidence="4">Auto-transporter adhesin head GIN domain-containing protein</fullName>
    </recommendedName>
</protein>
<name>A0ABV5H3T0_9FLAO</name>
<organism evidence="2 3">
    <name type="scientific">Algibacter miyuki</name>
    <dbReference type="NCBI Taxonomy" id="1306933"/>
    <lineage>
        <taxon>Bacteria</taxon>
        <taxon>Pseudomonadati</taxon>
        <taxon>Bacteroidota</taxon>
        <taxon>Flavobacteriia</taxon>
        <taxon>Flavobacteriales</taxon>
        <taxon>Flavobacteriaceae</taxon>
        <taxon>Algibacter</taxon>
    </lineage>
</organism>
<proteinExistence type="predicted"/>
<dbReference type="PROSITE" id="PS51257">
    <property type="entry name" value="PROKAR_LIPOPROTEIN"/>
    <property type="match status" value="1"/>
</dbReference>
<keyword evidence="3" id="KW-1185">Reference proteome</keyword>
<dbReference type="RefSeq" id="WP_290270579.1">
    <property type="nucleotide sequence ID" value="NZ_JAUFQP010000010.1"/>
</dbReference>
<reference evidence="2 3" key="1">
    <citation type="submission" date="2024-09" db="EMBL/GenBank/DDBJ databases">
        <authorList>
            <person name="Sun Q."/>
            <person name="Mori K."/>
        </authorList>
    </citation>
    <scope>NUCLEOTIDE SEQUENCE [LARGE SCALE GENOMIC DNA]</scope>
    <source>
        <strain evidence="2 3">CECT 8300</strain>
    </source>
</reference>
<dbReference type="Proteomes" id="UP001589590">
    <property type="component" value="Unassembled WGS sequence"/>
</dbReference>
<accession>A0ABV5H3T0</accession>
<sequence>MKLFKIPAIIILIMILSCSSETFTSKKGEQIEVSTLIGRNIFTIQNSFTTVGFETLSGTDGEIWVTYSKEMDVTLVSKKSKNNIIIAEKGRHPRN</sequence>
<dbReference type="EMBL" id="JBHMFA010000017">
    <property type="protein sequence ID" value="MFB9106534.1"/>
    <property type="molecule type" value="Genomic_DNA"/>
</dbReference>
<feature type="signal peptide" evidence="1">
    <location>
        <begin position="1"/>
        <end position="20"/>
    </location>
</feature>
<evidence type="ECO:0008006" key="4">
    <source>
        <dbReference type="Google" id="ProtNLM"/>
    </source>
</evidence>
<keyword evidence="1" id="KW-0732">Signal</keyword>
<feature type="chain" id="PRO_5045651318" description="Auto-transporter adhesin head GIN domain-containing protein" evidence="1">
    <location>
        <begin position="21"/>
        <end position="95"/>
    </location>
</feature>
<comment type="caution">
    <text evidence="2">The sequence shown here is derived from an EMBL/GenBank/DDBJ whole genome shotgun (WGS) entry which is preliminary data.</text>
</comment>
<evidence type="ECO:0000256" key="1">
    <source>
        <dbReference type="SAM" id="SignalP"/>
    </source>
</evidence>